<keyword evidence="2 4" id="KW-0378">Hydrolase</keyword>
<reference evidence="5 6" key="1">
    <citation type="submission" date="2022-09" db="EMBL/GenBank/DDBJ databases">
        <title>Genome sequencing of Flavivirga sp. MEBiC05379.</title>
        <authorList>
            <person name="Oh H.-M."/>
            <person name="Kwon K.K."/>
            <person name="Park M.J."/>
            <person name="Yang S.-H."/>
        </authorList>
    </citation>
    <scope>NUCLEOTIDE SEQUENCE [LARGE SCALE GENOMIC DNA]</scope>
    <source>
        <strain evidence="5 6">MEBiC05379</strain>
    </source>
</reference>
<dbReference type="InterPro" id="IPR011683">
    <property type="entry name" value="Glyco_hydro_53"/>
</dbReference>
<organism evidence="5 6">
    <name type="scientific">Flavivirga spongiicola</name>
    <dbReference type="NCBI Taxonomy" id="421621"/>
    <lineage>
        <taxon>Bacteria</taxon>
        <taxon>Pseudomonadati</taxon>
        <taxon>Bacteroidota</taxon>
        <taxon>Flavobacteriia</taxon>
        <taxon>Flavobacteriales</taxon>
        <taxon>Flavobacteriaceae</taxon>
        <taxon>Flavivirga</taxon>
    </lineage>
</organism>
<dbReference type="RefSeq" id="WP_303308027.1">
    <property type="nucleotide sequence ID" value="NZ_JAODOP010000004.1"/>
</dbReference>
<protein>
    <recommendedName>
        <fullName evidence="4">Arabinogalactan endo-beta-1,4-galactanase</fullName>
        <ecNumber evidence="4">3.2.1.89</ecNumber>
    </recommendedName>
</protein>
<evidence type="ECO:0000256" key="4">
    <source>
        <dbReference type="RuleBase" id="RU361192"/>
    </source>
</evidence>
<dbReference type="Gene3D" id="2.60.40.3620">
    <property type="match status" value="3"/>
</dbReference>
<evidence type="ECO:0000313" key="6">
    <source>
        <dbReference type="Proteomes" id="UP001337305"/>
    </source>
</evidence>
<dbReference type="Pfam" id="PF07745">
    <property type="entry name" value="Glyco_hydro_53"/>
    <property type="match status" value="1"/>
</dbReference>
<dbReference type="SUPFAM" id="SSF51445">
    <property type="entry name" value="(Trans)glycosidases"/>
    <property type="match status" value="1"/>
</dbReference>
<evidence type="ECO:0000313" key="5">
    <source>
        <dbReference type="EMBL" id="MEF3835748.1"/>
    </source>
</evidence>
<dbReference type="EC" id="3.2.1.89" evidence="4"/>
<dbReference type="EMBL" id="JAODOP010000004">
    <property type="protein sequence ID" value="MEF3835748.1"/>
    <property type="molecule type" value="Genomic_DNA"/>
</dbReference>
<keyword evidence="6" id="KW-1185">Reference proteome</keyword>
<evidence type="ECO:0000256" key="2">
    <source>
        <dbReference type="ARBA" id="ARBA00022801"/>
    </source>
</evidence>
<evidence type="ECO:0000256" key="1">
    <source>
        <dbReference type="ARBA" id="ARBA00010687"/>
    </source>
</evidence>
<dbReference type="PANTHER" id="PTHR34983:SF2">
    <property type="entry name" value="ENDO-BETA-1,4-GALACTANASE"/>
    <property type="match status" value="1"/>
</dbReference>
<dbReference type="Proteomes" id="UP001337305">
    <property type="component" value="Unassembled WGS sequence"/>
</dbReference>
<evidence type="ECO:0000256" key="3">
    <source>
        <dbReference type="ARBA" id="ARBA00023295"/>
    </source>
</evidence>
<dbReference type="InterPro" id="IPR017853">
    <property type="entry name" value="GH"/>
</dbReference>
<dbReference type="Gene3D" id="3.20.20.80">
    <property type="entry name" value="Glycosidases"/>
    <property type="match status" value="1"/>
</dbReference>
<dbReference type="PANTHER" id="PTHR34983">
    <property type="entry name" value="ARABINOGALACTAN ENDO-BETA-1,4-GALACTANASE A"/>
    <property type="match status" value="1"/>
</dbReference>
<gene>
    <name evidence="5" type="ORF">N1F79_21665</name>
</gene>
<comment type="catalytic activity">
    <reaction evidence="4">
        <text>The enzyme specifically hydrolyzes (1-&gt;4)-beta-D-galactosidic linkages in type I arabinogalactans.</text>
        <dbReference type="EC" id="3.2.1.89"/>
    </reaction>
</comment>
<name>A0ABU7XYF2_9FLAO</name>
<proteinExistence type="inferred from homology"/>
<sequence>MKHIITYLAFSILITVCIGCETYEVINTENPDINFENNFEQKFYNGSDLSYVNEMLDCGASYNDLSGNNANPYEIFKNAGNNLVRVRLWNDPSEWTAYSNIEDVEKTISSSKEQGMDVLLDFHYSDTWADPGNQIIPSAWLDVVDDTEALGERLYNYTYETLNNLAAKELLPEIVQIGNEINSNILNKEAGAVDIDWERNAFLLNKGIQAVRDISKKYEARVQIMLHIAQPENALWWFEQANENGIVNYDWIGVSYYPKWSDYQVSDVSDAIVTLGSSYNKKVMIVETAYPFTTENADVANNILGKSVYPATQQGQLEFLLDLKREIKEGNGFGFVYWEPAWVSTGCGTLWADSGSHWDNATLFDNNGNPTLGLNALNDSYMPDITCSSIWALGNGVPDALWNWDNAIEITCDGTSNSIEVNLAEGHFRFFQTEGDWTSGIGYQYFVNRGYTIDAKLKGVGDGDDNFVFEGTEGLYTLEIDHNAKTIVLEPVISEPFYALGDTLPGGWSFDDATLVESPIFGIRKATVNLSPGTFRFFTIKDDWASGLNYAYFADQGYTIDANLENAGDGDQNFRFTGTIGEYVLEINDHDKTITLLGTGPFPSLWTVGDAVPGGWGFNDDTIEFTQTFGGIWTANLDLNSGVFRFFQTFGTWDTNNNYAFYANEGFEIDANFENDGSGDENFRFIGTPGAYTLTINANNKKITLEEYDKLPSLWAVGDAVPGGWGFNDDTVEFTQSSENIWSAEIALSNGGIFRFFQTFDTWDTNNNYAFYAGEGYTIDTNFSEQDAADKNFLFNGTTGLYTLTINGNDKTITLE</sequence>
<keyword evidence="3 4" id="KW-0326">Glycosidase</keyword>
<dbReference type="GO" id="GO:0016787">
    <property type="term" value="F:hydrolase activity"/>
    <property type="evidence" value="ECO:0007669"/>
    <property type="project" value="UniProtKB-KW"/>
</dbReference>
<accession>A0ABU7XYF2</accession>
<comment type="caution">
    <text evidence="5">The sequence shown here is derived from an EMBL/GenBank/DDBJ whole genome shotgun (WGS) entry which is preliminary data.</text>
</comment>
<comment type="similarity">
    <text evidence="1 4">Belongs to the glycosyl hydrolase 53 family.</text>
</comment>